<evidence type="ECO:0000313" key="2">
    <source>
        <dbReference type="EMBL" id="MCS7482567.1"/>
    </source>
</evidence>
<comment type="caution">
    <text evidence="2">The sequence shown here is derived from an EMBL/GenBank/DDBJ whole genome shotgun (WGS) entry which is preliminary data.</text>
</comment>
<proteinExistence type="predicted"/>
<feature type="domain" description="Mycothiol-dependent maleylpyruvate isomerase metal-binding" evidence="1">
    <location>
        <begin position="6"/>
        <end position="129"/>
    </location>
</feature>
<evidence type="ECO:0000259" key="1">
    <source>
        <dbReference type="Pfam" id="PF11716"/>
    </source>
</evidence>
<evidence type="ECO:0000313" key="3">
    <source>
        <dbReference type="Proteomes" id="UP001141259"/>
    </source>
</evidence>
<accession>A0A9X3AI39</accession>
<dbReference type="GO" id="GO:0046872">
    <property type="term" value="F:metal ion binding"/>
    <property type="evidence" value="ECO:0007669"/>
    <property type="project" value="InterPro"/>
</dbReference>
<reference evidence="2" key="1">
    <citation type="submission" date="2022-08" db="EMBL/GenBank/DDBJ databases">
        <authorList>
            <person name="Tistechok S."/>
            <person name="Samborskyy M."/>
            <person name="Roman I."/>
        </authorList>
    </citation>
    <scope>NUCLEOTIDE SEQUENCE</scope>
    <source>
        <strain evidence="2">DSM 103496</strain>
    </source>
</reference>
<dbReference type="Pfam" id="PF11716">
    <property type="entry name" value="MDMPI_N"/>
    <property type="match status" value="1"/>
</dbReference>
<dbReference type="InterPro" id="IPR024344">
    <property type="entry name" value="MDMPI_metal-binding"/>
</dbReference>
<dbReference type="Proteomes" id="UP001141259">
    <property type="component" value="Unassembled WGS sequence"/>
</dbReference>
<dbReference type="InterPro" id="IPR034660">
    <property type="entry name" value="DinB/YfiT-like"/>
</dbReference>
<dbReference type="RefSeq" id="WP_259628034.1">
    <property type="nucleotide sequence ID" value="NZ_JANYMP010000025.1"/>
</dbReference>
<dbReference type="SUPFAM" id="SSF109854">
    <property type="entry name" value="DinB/YfiT-like putative metalloenzymes"/>
    <property type="match status" value="1"/>
</dbReference>
<keyword evidence="3" id="KW-1185">Reference proteome</keyword>
<dbReference type="GO" id="GO:0016853">
    <property type="term" value="F:isomerase activity"/>
    <property type="evidence" value="ECO:0007669"/>
    <property type="project" value="UniProtKB-KW"/>
</dbReference>
<dbReference type="EMBL" id="JANYMP010000025">
    <property type="protein sequence ID" value="MCS7482567.1"/>
    <property type="molecule type" value="Genomic_DNA"/>
</dbReference>
<protein>
    <submittedName>
        <fullName evidence="2">Maleylpyruvate isomerase N-terminal domain-containing protein</fullName>
    </submittedName>
</protein>
<gene>
    <name evidence="2" type="ORF">NZH93_37460</name>
</gene>
<sequence length="191" mass="20255">MDTTDLRAAAAECAAFLDTTTAADWTTPIPGMEWTAAKAVAHISDCLLWYAADFVAGTAELTTMDLAVRPSSSPSELVRTLRMAAEVLARTLGGSAPGDRGWHDFGSPDASGVVAMACDELLVHTGDAAAGLGVAFTPSDALVERTVRRLFPEAPEGHEPWPTLLWANGRVPLGGTPRREKWTWHCAPLDG</sequence>
<name>A0A9X3AI39_9PSEU</name>
<organism evidence="2 3">
    <name type="scientific">Umezawaea endophytica</name>
    <dbReference type="NCBI Taxonomy" id="1654476"/>
    <lineage>
        <taxon>Bacteria</taxon>
        <taxon>Bacillati</taxon>
        <taxon>Actinomycetota</taxon>
        <taxon>Actinomycetes</taxon>
        <taxon>Pseudonocardiales</taxon>
        <taxon>Pseudonocardiaceae</taxon>
        <taxon>Umezawaea</taxon>
    </lineage>
</organism>
<dbReference type="AlphaFoldDB" id="A0A9X3AI39"/>
<keyword evidence="2" id="KW-0413">Isomerase</keyword>